<dbReference type="VEuPathDB" id="FungiDB:QG37_01801"/>
<gene>
    <name evidence="1" type="ORF">QG37_01801</name>
</gene>
<proteinExistence type="predicted"/>
<evidence type="ECO:0000313" key="2">
    <source>
        <dbReference type="Proteomes" id="UP000037122"/>
    </source>
</evidence>
<accession>A0A0L0P3W3</accession>
<organism evidence="1 2">
    <name type="scientific">Candidozyma auris</name>
    <name type="common">Yeast</name>
    <name type="synonym">Candida auris</name>
    <dbReference type="NCBI Taxonomy" id="498019"/>
    <lineage>
        <taxon>Eukaryota</taxon>
        <taxon>Fungi</taxon>
        <taxon>Dikarya</taxon>
        <taxon>Ascomycota</taxon>
        <taxon>Saccharomycotina</taxon>
        <taxon>Pichiomycetes</taxon>
        <taxon>Metschnikowiaceae</taxon>
        <taxon>Candidozyma</taxon>
    </lineage>
</organism>
<sequence length="50" mass="5921">MEKKIEKIERGIRNRAEYKVKKRKKRKKKGHMLGYFSFPFQGHGATSHGC</sequence>
<dbReference type="EMBL" id="LGST01000016">
    <property type="protein sequence ID" value="KNE00930.1"/>
    <property type="molecule type" value="Genomic_DNA"/>
</dbReference>
<comment type="caution">
    <text evidence="1">The sequence shown here is derived from an EMBL/GenBank/DDBJ whole genome shotgun (WGS) entry which is preliminary data.</text>
</comment>
<name>A0A0L0P3W3_CANAR</name>
<dbReference type="Proteomes" id="UP000037122">
    <property type="component" value="Unassembled WGS sequence"/>
</dbReference>
<evidence type="ECO:0000313" key="1">
    <source>
        <dbReference type="EMBL" id="KNE00930.1"/>
    </source>
</evidence>
<protein>
    <submittedName>
        <fullName evidence="1">Uncharacterized protein</fullName>
    </submittedName>
</protein>
<dbReference type="AlphaFoldDB" id="A0A0L0P3W3"/>
<reference evidence="2" key="1">
    <citation type="journal article" date="2015" name="BMC Genomics">
        <title>Draft genome of a commonly misdiagnosed multidrug resistant pathogen Candida auris.</title>
        <authorList>
            <person name="Chatterjee S."/>
            <person name="Alampalli S.V."/>
            <person name="Nageshan R.K."/>
            <person name="Chettiar S.T."/>
            <person name="Joshi S."/>
            <person name="Tatu U.S."/>
        </authorList>
    </citation>
    <scope>NUCLEOTIDE SEQUENCE [LARGE SCALE GENOMIC DNA]</scope>
    <source>
        <strain evidence="2">6684</strain>
    </source>
</reference>